<dbReference type="PROSITE" id="PS00101">
    <property type="entry name" value="HEXAPEP_TRANSFERASES"/>
    <property type="match status" value="1"/>
</dbReference>
<dbReference type="GO" id="GO:0031470">
    <property type="term" value="C:carboxysome"/>
    <property type="evidence" value="ECO:0007669"/>
    <property type="project" value="UniProtKB-ARBA"/>
</dbReference>
<evidence type="ECO:0000313" key="3">
    <source>
        <dbReference type="EMBL" id="WNZ27676.1"/>
    </source>
</evidence>
<name>A0AA97ALM9_9CYAN</name>
<dbReference type="InterPro" id="IPR018357">
    <property type="entry name" value="Hexapep_transf_CS"/>
</dbReference>
<dbReference type="AlphaFoldDB" id="A0AA97ALM9"/>
<sequence>MNQNSEKSEYFTGDSSNRSLNEELRRELKHCYLAGKRLLAAAYLKLLQKKVDFSAPPLFSGKLLPEFNIHQQARCILGKECEFLNNRIKTVLDVRCPGAHLEIGDYSFINEGVRIWASTQVVIGSYAKIGDRVTIYDTDLHEITPNEWRYASVHIGSNVWIGTGAVILPGVKIGNHSVVGAGSIVTKEIPERCIAAGVPARIIRAFECPNDWVRR</sequence>
<proteinExistence type="predicted"/>
<dbReference type="PANTHER" id="PTHR23416">
    <property type="entry name" value="SIALIC ACID SYNTHASE-RELATED"/>
    <property type="match status" value="1"/>
</dbReference>
<reference evidence="3" key="1">
    <citation type="submission" date="2020-05" db="EMBL/GenBank/DDBJ databases">
        <authorList>
            <person name="Zhu T."/>
            <person name="Keshari N."/>
            <person name="Lu X."/>
        </authorList>
    </citation>
    <scope>NUCLEOTIDE SEQUENCE</scope>
    <source>
        <strain evidence="3">NK1-12</strain>
    </source>
</reference>
<keyword evidence="2" id="KW-0677">Repeat</keyword>
<keyword evidence="3" id="KW-0012">Acyltransferase</keyword>
<dbReference type="InterPro" id="IPR011004">
    <property type="entry name" value="Trimer_LpxA-like_sf"/>
</dbReference>
<organism evidence="3">
    <name type="scientific">Leptolyngbya sp. NK1-12</name>
    <dbReference type="NCBI Taxonomy" id="2547451"/>
    <lineage>
        <taxon>Bacteria</taxon>
        <taxon>Bacillati</taxon>
        <taxon>Cyanobacteriota</taxon>
        <taxon>Cyanophyceae</taxon>
        <taxon>Leptolyngbyales</taxon>
        <taxon>Leptolyngbyaceae</taxon>
        <taxon>Leptolyngbya group</taxon>
        <taxon>Leptolyngbya</taxon>
    </lineage>
</organism>
<dbReference type="Pfam" id="PF00132">
    <property type="entry name" value="Hexapep"/>
    <property type="match status" value="1"/>
</dbReference>
<evidence type="ECO:0000256" key="2">
    <source>
        <dbReference type="ARBA" id="ARBA00022737"/>
    </source>
</evidence>
<dbReference type="InterPro" id="IPR001451">
    <property type="entry name" value="Hexapep"/>
</dbReference>
<dbReference type="InterPro" id="IPR051159">
    <property type="entry name" value="Hexapeptide_acetyltransf"/>
</dbReference>
<dbReference type="Gene3D" id="2.160.10.10">
    <property type="entry name" value="Hexapeptide repeat proteins"/>
    <property type="match status" value="1"/>
</dbReference>
<gene>
    <name evidence="3" type="ORF">HJG54_33040</name>
</gene>
<dbReference type="RefSeq" id="WP_316436100.1">
    <property type="nucleotide sequence ID" value="NZ_CP053587.1"/>
</dbReference>
<dbReference type="GO" id="GO:0016746">
    <property type="term" value="F:acyltransferase activity"/>
    <property type="evidence" value="ECO:0007669"/>
    <property type="project" value="UniProtKB-KW"/>
</dbReference>
<accession>A0AA97ALM9</accession>
<keyword evidence="1" id="KW-0808">Transferase</keyword>
<evidence type="ECO:0000256" key="1">
    <source>
        <dbReference type="ARBA" id="ARBA00022679"/>
    </source>
</evidence>
<dbReference type="CDD" id="cd04647">
    <property type="entry name" value="LbH_MAT_like"/>
    <property type="match status" value="1"/>
</dbReference>
<dbReference type="SUPFAM" id="SSF51161">
    <property type="entry name" value="Trimeric LpxA-like enzymes"/>
    <property type="match status" value="1"/>
</dbReference>
<protein>
    <submittedName>
        <fullName evidence="3">Acyltransferase</fullName>
    </submittedName>
</protein>
<dbReference type="EMBL" id="CP053587">
    <property type="protein sequence ID" value="WNZ27676.1"/>
    <property type="molecule type" value="Genomic_DNA"/>
</dbReference>
<dbReference type="GO" id="GO:0043886">
    <property type="term" value="F:structural constituent of carboxysome shell"/>
    <property type="evidence" value="ECO:0007669"/>
    <property type="project" value="UniProtKB-ARBA"/>
</dbReference>